<reference evidence="2 3" key="1">
    <citation type="submission" date="2019-03" db="EMBL/GenBank/DDBJ databases">
        <authorList>
            <person name="Gaulin E."/>
            <person name="Dumas B."/>
        </authorList>
    </citation>
    <scope>NUCLEOTIDE SEQUENCE [LARGE SCALE GENOMIC DNA]</scope>
    <source>
        <strain evidence="2">CBS 568.67</strain>
    </source>
</reference>
<name>A0A485KB51_9STRA</name>
<protein>
    <submittedName>
        <fullName evidence="2">Aste57867_3719 protein</fullName>
    </submittedName>
</protein>
<gene>
    <name evidence="2" type="primary">Aste57867_3719</name>
    <name evidence="1" type="ORF">As57867_003708</name>
    <name evidence="2" type="ORF">ASTE57867_3719</name>
</gene>
<evidence type="ECO:0000313" key="2">
    <source>
        <dbReference type="EMBL" id="VFT80873.1"/>
    </source>
</evidence>
<dbReference type="Proteomes" id="UP000332933">
    <property type="component" value="Unassembled WGS sequence"/>
</dbReference>
<keyword evidence="3" id="KW-1185">Reference proteome</keyword>
<evidence type="ECO:0000313" key="3">
    <source>
        <dbReference type="Proteomes" id="UP000332933"/>
    </source>
</evidence>
<reference evidence="1" key="2">
    <citation type="submission" date="2019-06" db="EMBL/GenBank/DDBJ databases">
        <title>Genomics analysis of Aphanomyces spp. identifies a new class of oomycete effector associated with host adaptation.</title>
        <authorList>
            <person name="Gaulin E."/>
        </authorList>
    </citation>
    <scope>NUCLEOTIDE SEQUENCE</scope>
    <source>
        <strain evidence="1">CBS 578.67</strain>
    </source>
</reference>
<sequence length="94" mass="10203">MGPKCSHSDRYKFADMYAFRVLLFFPGTFDTHVMTGKDAPEFDLFSTDASSRGGKLTVVFSTLAALPVRGLQVQVNAWRATSGAPPNDSKGTIV</sequence>
<organism evidence="2 3">
    <name type="scientific">Aphanomyces stellatus</name>
    <dbReference type="NCBI Taxonomy" id="120398"/>
    <lineage>
        <taxon>Eukaryota</taxon>
        <taxon>Sar</taxon>
        <taxon>Stramenopiles</taxon>
        <taxon>Oomycota</taxon>
        <taxon>Saprolegniomycetes</taxon>
        <taxon>Saprolegniales</taxon>
        <taxon>Verrucalvaceae</taxon>
        <taxon>Aphanomyces</taxon>
    </lineage>
</organism>
<evidence type="ECO:0000313" key="1">
    <source>
        <dbReference type="EMBL" id="KAF0714744.1"/>
    </source>
</evidence>
<dbReference type="EMBL" id="VJMH01000719">
    <property type="protein sequence ID" value="KAF0714744.1"/>
    <property type="molecule type" value="Genomic_DNA"/>
</dbReference>
<accession>A0A485KB51</accession>
<proteinExistence type="predicted"/>
<dbReference type="EMBL" id="CAADRA010000719">
    <property type="protein sequence ID" value="VFT80873.1"/>
    <property type="molecule type" value="Genomic_DNA"/>
</dbReference>
<dbReference type="AlphaFoldDB" id="A0A485KB51"/>